<name>A0A450SL29_9GAMM</name>
<dbReference type="EMBL" id="CAADFL010000133">
    <property type="protein sequence ID" value="VFK10221.1"/>
    <property type="molecule type" value="Genomic_DNA"/>
</dbReference>
<evidence type="ECO:0000256" key="2">
    <source>
        <dbReference type="SAM" id="Phobius"/>
    </source>
</evidence>
<reference evidence="4" key="1">
    <citation type="submission" date="2019-02" db="EMBL/GenBank/DDBJ databases">
        <authorList>
            <person name="Gruber-Vodicka R. H."/>
            <person name="Seah K. B. B."/>
        </authorList>
    </citation>
    <scope>NUCLEOTIDE SEQUENCE</scope>
    <source>
        <strain evidence="3">BECK_BZ163</strain>
        <strain evidence="5">BECK_BZ164</strain>
        <strain evidence="4">BECK_BZ165</strain>
    </source>
</reference>
<dbReference type="EMBL" id="CAADFA010000137">
    <property type="protein sequence ID" value="VFJ54312.1"/>
    <property type="molecule type" value="Genomic_DNA"/>
</dbReference>
<dbReference type="EMBL" id="CAADEZ010000119">
    <property type="protein sequence ID" value="VFJ53762.1"/>
    <property type="molecule type" value="Genomic_DNA"/>
</dbReference>
<evidence type="ECO:0000313" key="5">
    <source>
        <dbReference type="EMBL" id="VFK10221.1"/>
    </source>
</evidence>
<dbReference type="AlphaFoldDB" id="A0A450SL29"/>
<organism evidence="4">
    <name type="scientific">Candidatus Kentrum sp. FM</name>
    <dbReference type="NCBI Taxonomy" id="2126340"/>
    <lineage>
        <taxon>Bacteria</taxon>
        <taxon>Pseudomonadati</taxon>
        <taxon>Pseudomonadota</taxon>
        <taxon>Gammaproteobacteria</taxon>
        <taxon>Candidatus Kentrum</taxon>
    </lineage>
</organism>
<feature type="coiled-coil region" evidence="1">
    <location>
        <begin position="34"/>
        <end position="61"/>
    </location>
</feature>
<keyword evidence="2" id="KW-1133">Transmembrane helix</keyword>
<keyword evidence="2" id="KW-0472">Membrane</keyword>
<accession>A0A450SL29</accession>
<gene>
    <name evidence="3" type="ORF">BECKFM1743A_GA0114220_101198</name>
    <name evidence="5" type="ORF">BECKFM1743B_GA0114221_101339</name>
    <name evidence="4" type="ORF">BECKFM1743C_GA0114222_101378</name>
</gene>
<keyword evidence="1" id="KW-0175">Coiled coil</keyword>
<sequence>MMRIFGRKIEIEATLSIGDMLRIAINIIAIFIAFAALMHQIKDYQNERQAIDKKQLEASKEQNSLLEKLISYKELKGIKLVVGNELIIDYASGVSIELLSVNQAERGLAKLHIINGGRTFDEIVKKGRTLSVKSEDESVRYEFRILEIPQEGDWIRIHIHHIPL</sequence>
<feature type="transmembrane region" description="Helical" evidence="2">
    <location>
        <begin position="21"/>
        <end position="41"/>
    </location>
</feature>
<evidence type="ECO:0000313" key="3">
    <source>
        <dbReference type="EMBL" id="VFJ53762.1"/>
    </source>
</evidence>
<keyword evidence="2" id="KW-0812">Transmembrane</keyword>
<evidence type="ECO:0000313" key="4">
    <source>
        <dbReference type="EMBL" id="VFJ54312.1"/>
    </source>
</evidence>
<protein>
    <submittedName>
        <fullName evidence="4">Uncharacterized protein</fullName>
    </submittedName>
</protein>
<evidence type="ECO:0000256" key="1">
    <source>
        <dbReference type="SAM" id="Coils"/>
    </source>
</evidence>
<proteinExistence type="predicted"/>